<dbReference type="EMBL" id="BAABKN010000025">
    <property type="protein sequence ID" value="GAA4750328.1"/>
    <property type="molecule type" value="Genomic_DNA"/>
</dbReference>
<dbReference type="RefSeq" id="WP_345528671.1">
    <property type="nucleotide sequence ID" value="NZ_BAABKN010000025.1"/>
</dbReference>
<comment type="caution">
    <text evidence="2">The sequence shown here is derived from an EMBL/GenBank/DDBJ whole genome shotgun (WGS) entry which is preliminary data.</text>
</comment>
<dbReference type="CDD" id="cd00448">
    <property type="entry name" value="YjgF_YER057c_UK114_family"/>
    <property type="match status" value="1"/>
</dbReference>
<evidence type="ECO:0000313" key="2">
    <source>
        <dbReference type="EMBL" id="GAA4750328.1"/>
    </source>
</evidence>
<evidence type="ECO:0000256" key="1">
    <source>
        <dbReference type="ARBA" id="ARBA00010552"/>
    </source>
</evidence>
<reference evidence="3" key="1">
    <citation type="journal article" date="2019" name="Int. J. Syst. Evol. Microbiol.">
        <title>The Global Catalogue of Microorganisms (GCM) 10K type strain sequencing project: providing services to taxonomists for standard genome sequencing and annotation.</title>
        <authorList>
            <consortium name="The Broad Institute Genomics Platform"/>
            <consortium name="The Broad Institute Genome Sequencing Center for Infectious Disease"/>
            <person name="Wu L."/>
            <person name="Ma J."/>
        </authorList>
    </citation>
    <scope>NUCLEOTIDE SEQUENCE [LARGE SCALE GENOMIC DNA]</scope>
    <source>
        <strain evidence="3">JCM 18532</strain>
    </source>
</reference>
<gene>
    <name evidence="2" type="ORF">GCM10023350_39390</name>
</gene>
<evidence type="ECO:0000313" key="3">
    <source>
        <dbReference type="Proteomes" id="UP001499882"/>
    </source>
</evidence>
<dbReference type="PANTHER" id="PTHR11803">
    <property type="entry name" value="2-IMINOBUTANOATE/2-IMINOPROPANOATE DEAMINASE RIDA"/>
    <property type="match status" value="1"/>
</dbReference>
<dbReference type="Gene3D" id="3.30.1330.40">
    <property type="entry name" value="RutC-like"/>
    <property type="match status" value="1"/>
</dbReference>
<keyword evidence="3" id="KW-1185">Reference proteome</keyword>
<name>A0ABP8Z9J7_9ACTN</name>
<dbReference type="InterPro" id="IPR035959">
    <property type="entry name" value="RutC-like_sf"/>
</dbReference>
<protein>
    <submittedName>
        <fullName evidence="2">RidA family protein</fullName>
    </submittedName>
</protein>
<dbReference type="InterPro" id="IPR006175">
    <property type="entry name" value="YjgF/YER057c/UK114"/>
</dbReference>
<dbReference type="SUPFAM" id="SSF55298">
    <property type="entry name" value="YjgF-like"/>
    <property type="match status" value="1"/>
</dbReference>
<sequence>MTQNRPTPVTSTLAPPPAGPYSSALVVGDLLFVSGHGPFGPDRQRLGTTFVEQAHVVLDNIEHLAKEAGTSLAHTVRLGAFLSDLAYFDEWNQVCAERLTEPYPTRTTVPVVLPRFDIEIDAVIWIPAEAS</sequence>
<dbReference type="PANTHER" id="PTHR11803:SF58">
    <property type="entry name" value="PROTEIN HMF1-RELATED"/>
    <property type="match status" value="1"/>
</dbReference>
<dbReference type="Proteomes" id="UP001499882">
    <property type="component" value="Unassembled WGS sequence"/>
</dbReference>
<dbReference type="Pfam" id="PF01042">
    <property type="entry name" value="Ribonuc_L-PSP"/>
    <property type="match status" value="1"/>
</dbReference>
<organism evidence="2 3">
    <name type="scientific">Nocardioides endophyticus</name>
    <dbReference type="NCBI Taxonomy" id="1353775"/>
    <lineage>
        <taxon>Bacteria</taxon>
        <taxon>Bacillati</taxon>
        <taxon>Actinomycetota</taxon>
        <taxon>Actinomycetes</taxon>
        <taxon>Propionibacteriales</taxon>
        <taxon>Nocardioidaceae</taxon>
        <taxon>Nocardioides</taxon>
    </lineage>
</organism>
<comment type="similarity">
    <text evidence="1">Belongs to the RutC family.</text>
</comment>
<accession>A0ABP8Z9J7</accession>
<proteinExistence type="inferred from homology"/>